<dbReference type="InterPro" id="IPR014550">
    <property type="entry name" value="UCP028704_OpgC"/>
</dbReference>
<gene>
    <name evidence="1" type="ORF">LCGC14_2071310</name>
</gene>
<proteinExistence type="predicted"/>
<name>A0A0F9GWS4_9ZZZZ</name>
<dbReference type="PANTHER" id="PTHR38592">
    <property type="entry name" value="BLL4819 PROTEIN"/>
    <property type="match status" value="1"/>
</dbReference>
<accession>A0A0F9GWS4</accession>
<sequence>MQQHNVGLSSAAVSAGSARIGKAPRDPRIDVFRGLALIMIFINHVPGNPYEYLTIRNLGFADAAEAFFLMSGIAAGLAYTPRFIERDRLRHGLWRLDSDVDPFSVPPYVTAPFPAYVSFWSALARHDMVEQIPRQIFVASVDRTRRVSTAIGTYSIHHLAPELFDGYRGSEESGYLATPEKALFDTVYIRAPRSARVYFPELSLQENFDERQVEEWIQRIATPRLRTLVSRGLTEALRRASRATH</sequence>
<reference evidence="1" key="1">
    <citation type="journal article" date="2015" name="Nature">
        <title>Complex archaea that bridge the gap between prokaryotes and eukaryotes.</title>
        <authorList>
            <person name="Spang A."/>
            <person name="Saw J.H."/>
            <person name="Jorgensen S.L."/>
            <person name="Zaremba-Niedzwiedzka K."/>
            <person name="Martijn J."/>
            <person name="Lind A.E."/>
            <person name="van Eijk R."/>
            <person name="Schleper C."/>
            <person name="Guy L."/>
            <person name="Ettema T.J."/>
        </authorList>
    </citation>
    <scope>NUCLEOTIDE SEQUENCE</scope>
</reference>
<evidence type="ECO:0000313" key="1">
    <source>
        <dbReference type="EMBL" id="KKL73795.1"/>
    </source>
</evidence>
<protein>
    <submittedName>
        <fullName evidence="1">Uncharacterized protein</fullName>
    </submittedName>
</protein>
<comment type="caution">
    <text evidence="1">The sequence shown here is derived from an EMBL/GenBank/DDBJ whole genome shotgun (WGS) entry which is preliminary data.</text>
</comment>
<dbReference type="PANTHER" id="PTHR38592:SF3">
    <property type="entry name" value="BLL4819 PROTEIN"/>
    <property type="match status" value="1"/>
</dbReference>
<organism evidence="1">
    <name type="scientific">marine sediment metagenome</name>
    <dbReference type="NCBI Taxonomy" id="412755"/>
    <lineage>
        <taxon>unclassified sequences</taxon>
        <taxon>metagenomes</taxon>
        <taxon>ecological metagenomes</taxon>
    </lineage>
</organism>
<dbReference type="EMBL" id="LAZR01024852">
    <property type="protein sequence ID" value="KKL73795.1"/>
    <property type="molecule type" value="Genomic_DNA"/>
</dbReference>
<dbReference type="Pfam" id="PF10129">
    <property type="entry name" value="OpgC_C"/>
    <property type="match status" value="1"/>
</dbReference>
<dbReference type="AlphaFoldDB" id="A0A0F9GWS4"/>